<accession>A0A427BB60</accession>
<protein>
    <submittedName>
        <fullName evidence="1">Uncharacterized protein</fullName>
    </submittedName>
</protein>
<name>A0A427BB60_ENSVE</name>
<comment type="caution">
    <text evidence="1">The sequence shown here is derived from an EMBL/GenBank/DDBJ whole genome shotgun (WGS) entry which is preliminary data.</text>
</comment>
<sequence length="201" mass="22339">MCLCKTFSIRCVEMVEIWLLRLPRNEQFYPRAPLVTIEDSVVGDLYIELVATFDLKCHMCSKIVVEEVIYVAHIDENGDGLLFKKSSNFLRLWVGVTGQRMHCIVGRLGLSSMASSSGLRLSFDEGAEGFSMAGWGATLVLRASWLSHSSWILAKEITAIRVGRTSKEPSIPCSLGGRTLVVKGAKKVENVEANSKYYDKT</sequence>
<dbReference type="EMBL" id="AMZH03000064">
    <property type="protein sequence ID" value="RRT85770.1"/>
    <property type="molecule type" value="Genomic_DNA"/>
</dbReference>
<organism evidence="1 2">
    <name type="scientific">Ensete ventricosum</name>
    <name type="common">Abyssinian banana</name>
    <name type="synonym">Musa ensete</name>
    <dbReference type="NCBI Taxonomy" id="4639"/>
    <lineage>
        <taxon>Eukaryota</taxon>
        <taxon>Viridiplantae</taxon>
        <taxon>Streptophyta</taxon>
        <taxon>Embryophyta</taxon>
        <taxon>Tracheophyta</taxon>
        <taxon>Spermatophyta</taxon>
        <taxon>Magnoliopsida</taxon>
        <taxon>Liliopsida</taxon>
        <taxon>Zingiberales</taxon>
        <taxon>Musaceae</taxon>
        <taxon>Ensete</taxon>
    </lineage>
</organism>
<dbReference type="Proteomes" id="UP000287651">
    <property type="component" value="Unassembled WGS sequence"/>
</dbReference>
<evidence type="ECO:0000313" key="2">
    <source>
        <dbReference type="Proteomes" id="UP000287651"/>
    </source>
</evidence>
<gene>
    <name evidence="1" type="ORF">B296_00000295</name>
</gene>
<reference evidence="1 2" key="1">
    <citation type="journal article" date="2014" name="Agronomy (Basel)">
        <title>A Draft Genome Sequence for Ensete ventricosum, the Drought-Tolerant Tree Against Hunger.</title>
        <authorList>
            <person name="Harrison J."/>
            <person name="Moore K.A."/>
            <person name="Paszkiewicz K."/>
            <person name="Jones T."/>
            <person name="Grant M."/>
            <person name="Ambacheew D."/>
            <person name="Muzemil S."/>
            <person name="Studholme D.J."/>
        </authorList>
    </citation>
    <scope>NUCLEOTIDE SEQUENCE [LARGE SCALE GENOMIC DNA]</scope>
</reference>
<evidence type="ECO:0000313" key="1">
    <source>
        <dbReference type="EMBL" id="RRT85770.1"/>
    </source>
</evidence>
<proteinExistence type="predicted"/>
<dbReference type="AlphaFoldDB" id="A0A427BB60"/>